<keyword evidence="2" id="KW-0238">DNA-binding</keyword>
<accession>A0ABT3HPL9</accession>
<dbReference type="SMART" id="SM00347">
    <property type="entry name" value="HTH_MARR"/>
    <property type="match status" value="1"/>
</dbReference>
<evidence type="ECO:0000256" key="3">
    <source>
        <dbReference type="ARBA" id="ARBA00023163"/>
    </source>
</evidence>
<evidence type="ECO:0000256" key="2">
    <source>
        <dbReference type="ARBA" id="ARBA00023125"/>
    </source>
</evidence>
<dbReference type="PANTHER" id="PTHR42756:SF1">
    <property type="entry name" value="TRANSCRIPTIONAL REPRESSOR OF EMRAB OPERON"/>
    <property type="match status" value="1"/>
</dbReference>
<keyword evidence="3" id="KW-0804">Transcription</keyword>
<dbReference type="Pfam" id="PF01047">
    <property type="entry name" value="MarR"/>
    <property type="match status" value="1"/>
</dbReference>
<evidence type="ECO:0000313" key="5">
    <source>
        <dbReference type="EMBL" id="MCW3161708.1"/>
    </source>
</evidence>
<keyword evidence="6" id="KW-1185">Reference proteome</keyword>
<dbReference type="EMBL" id="JAPDHV010000004">
    <property type="protein sequence ID" value="MCW3161708.1"/>
    <property type="molecule type" value="Genomic_DNA"/>
</dbReference>
<proteinExistence type="predicted"/>
<dbReference type="PANTHER" id="PTHR42756">
    <property type="entry name" value="TRANSCRIPTIONAL REGULATOR, MARR"/>
    <property type="match status" value="1"/>
</dbReference>
<dbReference type="InterPro" id="IPR000835">
    <property type="entry name" value="HTH_MarR-typ"/>
</dbReference>
<dbReference type="Proteomes" id="UP001163719">
    <property type="component" value="Unassembled WGS sequence"/>
</dbReference>
<sequence>MDKKIAIALNSVDLIKYALFKEYYLPKEFDINLTQERILMKVKNSINMSMVAISRSIGLEKGPFSKTIDRLEELDLVKRNRSSDDKRLVYLSLTPRGEKLANEIETKMETHFSEIIGRLSEDEQNDFFKALSILNNTANILINK</sequence>
<dbReference type="RefSeq" id="WP_264743651.1">
    <property type="nucleotide sequence ID" value="NZ_JAPDHV010000004.1"/>
</dbReference>
<dbReference type="SUPFAM" id="SSF46785">
    <property type="entry name" value="Winged helix' DNA-binding domain"/>
    <property type="match status" value="1"/>
</dbReference>
<name>A0ABT3HPL9_9FLAO</name>
<dbReference type="PROSITE" id="PS50995">
    <property type="entry name" value="HTH_MARR_2"/>
    <property type="match status" value="1"/>
</dbReference>
<organism evidence="5 6">
    <name type="scientific">Chryseobacterium oryctis</name>
    <dbReference type="NCBI Taxonomy" id="2952618"/>
    <lineage>
        <taxon>Bacteria</taxon>
        <taxon>Pseudomonadati</taxon>
        <taxon>Bacteroidota</taxon>
        <taxon>Flavobacteriia</taxon>
        <taxon>Flavobacteriales</taxon>
        <taxon>Weeksellaceae</taxon>
        <taxon>Chryseobacterium group</taxon>
        <taxon>Chryseobacterium</taxon>
    </lineage>
</organism>
<dbReference type="PRINTS" id="PR00598">
    <property type="entry name" value="HTHMARR"/>
</dbReference>
<dbReference type="InterPro" id="IPR036390">
    <property type="entry name" value="WH_DNA-bd_sf"/>
</dbReference>
<comment type="caution">
    <text evidence="5">The sequence shown here is derived from an EMBL/GenBank/DDBJ whole genome shotgun (WGS) entry which is preliminary data.</text>
</comment>
<evidence type="ECO:0000259" key="4">
    <source>
        <dbReference type="PROSITE" id="PS50995"/>
    </source>
</evidence>
<protein>
    <submittedName>
        <fullName evidence="5">MarR family transcriptional regulator</fullName>
    </submittedName>
</protein>
<reference evidence="5" key="1">
    <citation type="submission" date="2022-10" db="EMBL/GenBank/DDBJ databases">
        <title>Chryseobacterium babae sp. nov. isolated from the gut of the beetle Oryctes rhinoceros, and Chryseobacterium kimseyorum sp. nov., isolated from a stick insect rearing cage.</title>
        <authorList>
            <person name="Shelomi M."/>
            <person name="Han C.-J."/>
            <person name="Chen W.-M."/>
            <person name="Chen H.-K."/>
            <person name="Liaw S.-J."/>
            <person name="Muhle E."/>
            <person name="Clermont D."/>
        </authorList>
    </citation>
    <scope>NUCLEOTIDE SEQUENCE</scope>
    <source>
        <strain evidence="5">WLa1L2M3</strain>
    </source>
</reference>
<keyword evidence="1" id="KW-0805">Transcription regulation</keyword>
<dbReference type="Gene3D" id="1.10.10.10">
    <property type="entry name" value="Winged helix-like DNA-binding domain superfamily/Winged helix DNA-binding domain"/>
    <property type="match status" value="1"/>
</dbReference>
<dbReference type="InterPro" id="IPR036388">
    <property type="entry name" value="WH-like_DNA-bd_sf"/>
</dbReference>
<feature type="domain" description="HTH marR-type" evidence="4">
    <location>
        <begin position="1"/>
        <end position="136"/>
    </location>
</feature>
<evidence type="ECO:0000313" key="6">
    <source>
        <dbReference type="Proteomes" id="UP001163719"/>
    </source>
</evidence>
<evidence type="ECO:0000256" key="1">
    <source>
        <dbReference type="ARBA" id="ARBA00023015"/>
    </source>
</evidence>
<gene>
    <name evidence="5" type="ORF">OH806_10585</name>
</gene>